<proteinExistence type="predicted"/>
<dbReference type="EMBL" id="LAZR01019413">
    <property type="protein sequence ID" value="KKL92625.1"/>
    <property type="molecule type" value="Genomic_DNA"/>
</dbReference>
<protein>
    <submittedName>
        <fullName evidence="1">Uncharacterized protein</fullName>
    </submittedName>
</protein>
<dbReference type="AlphaFoldDB" id="A0A0F9IFP1"/>
<name>A0A0F9IFP1_9ZZZZ</name>
<gene>
    <name evidence="1" type="ORF">LCGC14_1882790</name>
</gene>
<comment type="caution">
    <text evidence="1">The sequence shown here is derived from an EMBL/GenBank/DDBJ whole genome shotgun (WGS) entry which is preliminary data.</text>
</comment>
<evidence type="ECO:0000313" key="1">
    <source>
        <dbReference type="EMBL" id="KKL92625.1"/>
    </source>
</evidence>
<sequence length="74" mass="8128">MSIQEKVARAICKDLWAKGLIDMESPPEAFLIPATLTAAVAITAFLEAAAEQGWHMRRNVAGAVYPADELEWDK</sequence>
<reference evidence="1" key="1">
    <citation type="journal article" date="2015" name="Nature">
        <title>Complex archaea that bridge the gap between prokaryotes and eukaryotes.</title>
        <authorList>
            <person name="Spang A."/>
            <person name="Saw J.H."/>
            <person name="Jorgensen S.L."/>
            <person name="Zaremba-Niedzwiedzka K."/>
            <person name="Martijn J."/>
            <person name="Lind A.E."/>
            <person name="van Eijk R."/>
            <person name="Schleper C."/>
            <person name="Guy L."/>
            <person name="Ettema T.J."/>
        </authorList>
    </citation>
    <scope>NUCLEOTIDE SEQUENCE</scope>
</reference>
<organism evidence="1">
    <name type="scientific">marine sediment metagenome</name>
    <dbReference type="NCBI Taxonomy" id="412755"/>
    <lineage>
        <taxon>unclassified sequences</taxon>
        <taxon>metagenomes</taxon>
        <taxon>ecological metagenomes</taxon>
    </lineage>
</organism>
<accession>A0A0F9IFP1</accession>